<dbReference type="EMBL" id="CACVKT020005610">
    <property type="protein sequence ID" value="CAC5396386.1"/>
    <property type="molecule type" value="Genomic_DNA"/>
</dbReference>
<reference evidence="2 3" key="1">
    <citation type="submission" date="2020-06" db="EMBL/GenBank/DDBJ databases">
        <authorList>
            <person name="Li R."/>
            <person name="Bekaert M."/>
        </authorList>
    </citation>
    <scope>NUCLEOTIDE SEQUENCE [LARGE SCALE GENOMIC DNA]</scope>
    <source>
        <strain evidence="3">wild</strain>
    </source>
</reference>
<feature type="signal peptide" evidence="1">
    <location>
        <begin position="1"/>
        <end position="19"/>
    </location>
</feature>
<dbReference type="OrthoDB" id="406551at2759"/>
<name>A0A6J8CLD7_MYTCO</name>
<feature type="chain" id="PRO_5026829306" evidence="1">
    <location>
        <begin position="20"/>
        <end position="216"/>
    </location>
</feature>
<gene>
    <name evidence="2" type="ORF">MCOR_30950</name>
</gene>
<dbReference type="AlphaFoldDB" id="A0A6J8CLD7"/>
<evidence type="ECO:0000313" key="2">
    <source>
        <dbReference type="EMBL" id="CAC5396386.1"/>
    </source>
</evidence>
<keyword evidence="3" id="KW-1185">Reference proteome</keyword>
<accession>A0A6J8CLD7</accession>
<sequence length="216" mass="25005">MDKLGEALIVLSVSMLTNAAPPVWPSAFSVDFQEQSHLSFVTLFINNGSWYYNFDNKQARFDHLRGQKDWFCMNQHLSDHDKQAPCNMLFSNDTNLYIHYPEAKTCCRLCGQENYCTVMEPNWLKNATFIGDEMFYGSKCHGWQTPGFTFMDTWYVTDDNVPCQYHEKSNHLGTIHNITFNQKSFNLGPPNPDIFNVPSYCHKECPNPFKGQKKSL</sequence>
<evidence type="ECO:0000256" key="1">
    <source>
        <dbReference type="SAM" id="SignalP"/>
    </source>
</evidence>
<evidence type="ECO:0000313" key="3">
    <source>
        <dbReference type="Proteomes" id="UP000507470"/>
    </source>
</evidence>
<protein>
    <submittedName>
        <fullName evidence="2">Uncharacterized protein</fullName>
    </submittedName>
</protein>
<proteinExistence type="predicted"/>
<keyword evidence="1" id="KW-0732">Signal</keyword>
<dbReference type="Proteomes" id="UP000507470">
    <property type="component" value="Unassembled WGS sequence"/>
</dbReference>
<organism evidence="2 3">
    <name type="scientific">Mytilus coruscus</name>
    <name type="common">Sea mussel</name>
    <dbReference type="NCBI Taxonomy" id="42192"/>
    <lineage>
        <taxon>Eukaryota</taxon>
        <taxon>Metazoa</taxon>
        <taxon>Spiralia</taxon>
        <taxon>Lophotrochozoa</taxon>
        <taxon>Mollusca</taxon>
        <taxon>Bivalvia</taxon>
        <taxon>Autobranchia</taxon>
        <taxon>Pteriomorphia</taxon>
        <taxon>Mytilida</taxon>
        <taxon>Mytiloidea</taxon>
        <taxon>Mytilidae</taxon>
        <taxon>Mytilinae</taxon>
        <taxon>Mytilus</taxon>
    </lineage>
</organism>